<feature type="signal peptide" evidence="1">
    <location>
        <begin position="1"/>
        <end position="23"/>
    </location>
</feature>
<keyword evidence="1" id="KW-0732">Signal</keyword>
<sequence length="197" mass="21503">MTIRLVAPALLLLLLTSGPEVHAQPLVPSKDATVAPYLLPDAPTFDQTIPQFRTRYNLSNPSLPIGEFRAVDTGEPAGPLTRAASRINAQLYASTALERGTGKIKTMQLTYQPQVGDPETGARRAQAIQYMAALLRHFIPSLSEEQSSKKITELLDIGKRQGFYQQTEGALRYVVADNGEKGITFAVEPIKLTLSEP</sequence>
<feature type="chain" id="PRO_5045344861" evidence="1">
    <location>
        <begin position="24"/>
        <end position="197"/>
    </location>
</feature>
<proteinExistence type="predicted"/>
<accession>A0ABX9AQL0</accession>
<dbReference type="Proteomes" id="UP000825886">
    <property type="component" value="Chromosome"/>
</dbReference>
<dbReference type="RefSeq" id="WP_222159126.1">
    <property type="nucleotide sequence ID" value="NZ_CP081864.1"/>
</dbReference>
<evidence type="ECO:0000313" key="3">
    <source>
        <dbReference type="Proteomes" id="UP000825886"/>
    </source>
</evidence>
<dbReference type="Pfam" id="PF07305">
    <property type="entry name" value="DUF1454"/>
    <property type="match status" value="1"/>
</dbReference>
<name>A0ABX9AQL0_9ENTR</name>
<organism evidence="2 3">
    <name type="scientific">Symbiopectobacterium purcellii</name>
    <dbReference type="NCBI Taxonomy" id="2871826"/>
    <lineage>
        <taxon>Bacteria</taxon>
        <taxon>Pseudomonadati</taxon>
        <taxon>Pseudomonadota</taxon>
        <taxon>Gammaproteobacteria</taxon>
        <taxon>Enterobacterales</taxon>
        <taxon>Enterobacteriaceae</taxon>
    </lineage>
</organism>
<evidence type="ECO:0000313" key="2">
    <source>
        <dbReference type="EMBL" id="QZN96060.1"/>
    </source>
</evidence>
<protein>
    <submittedName>
        <fullName evidence="2">YiiQ family protein</fullName>
    </submittedName>
</protein>
<keyword evidence="3" id="KW-1185">Reference proteome</keyword>
<reference evidence="2 3" key="1">
    <citation type="submission" date="2021-08" db="EMBL/GenBank/DDBJ databases">
        <title>Culture and genomic analysis of Symbiopectobacterium purcellii sp. nov. gen. nov., isolated from the leafhopper Empoasca decipiens.</title>
        <authorList>
            <person name="Nadal-Jimenez P."/>
            <person name="Siozios S."/>
            <person name="Halliday N."/>
            <person name="Camara M."/>
            <person name="Hurst G.D.D."/>
        </authorList>
    </citation>
    <scope>NUCLEOTIDE SEQUENCE [LARGE SCALE GENOMIC DNA]</scope>
    <source>
        <strain evidence="2 3">SyEd1</strain>
    </source>
</reference>
<dbReference type="EMBL" id="CP081864">
    <property type="protein sequence ID" value="QZN96060.1"/>
    <property type="molecule type" value="Genomic_DNA"/>
</dbReference>
<gene>
    <name evidence="2" type="ORF">K6K13_00730</name>
</gene>
<evidence type="ECO:0000256" key="1">
    <source>
        <dbReference type="SAM" id="SignalP"/>
    </source>
</evidence>
<dbReference type="InterPro" id="IPR009918">
    <property type="entry name" value="DUF1454"/>
</dbReference>